<accession>A0A9W8Z3W1</accession>
<feature type="domain" description="NADP-dependent oxidoreductase" evidence="2">
    <location>
        <begin position="22"/>
        <end position="347"/>
    </location>
</feature>
<dbReference type="InterPro" id="IPR023210">
    <property type="entry name" value="NADP_OxRdtase_dom"/>
</dbReference>
<proteinExistence type="predicted"/>
<dbReference type="CDD" id="cd19079">
    <property type="entry name" value="AKR_EcYajO-like"/>
    <property type="match status" value="1"/>
</dbReference>
<name>A0A9W8Z3W1_9PEZI</name>
<dbReference type="Pfam" id="PF00248">
    <property type="entry name" value="Aldo_ket_red"/>
    <property type="match status" value="1"/>
</dbReference>
<keyword evidence="1" id="KW-0560">Oxidoreductase</keyword>
<dbReference type="PANTHER" id="PTHR43364">
    <property type="entry name" value="NADH-SPECIFIC METHYLGLYOXAL REDUCTASE-RELATED"/>
    <property type="match status" value="1"/>
</dbReference>
<dbReference type="SUPFAM" id="SSF51430">
    <property type="entry name" value="NAD(P)-linked oxidoreductase"/>
    <property type="match status" value="1"/>
</dbReference>
<gene>
    <name evidence="3" type="ORF">N0V93_001417</name>
</gene>
<dbReference type="FunFam" id="3.20.20.100:FF:000004">
    <property type="entry name" value="Oxidoreductase, aldo/keto reductase"/>
    <property type="match status" value="1"/>
</dbReference>
<dbReference type="InterPro" id="IPR036812">
    <property type="entry name" value="NAD(P)_OxRdtase_dom_sf"/>
</dbReference>
<dbReference type="OrthoDB" id="1720422at2759"/>
<dbReference type="GO" id="GO:0005829">
    <property type="term" value="C:cytosol"/>
    <property type="evidence" value="ECO:0007669"/>
    <property type="project" value="UniProtKB-ARBA"/>
</dbReference>
<dbReference type="Proteomes" id="UP001140453">
    <property type="component" value="Unassembled WGS sequence"/>
</dbReference>
<dbReference type="Gene3D" id="3.20.20.100">
    <property type="entry name" value="NADP-dependent oxidoreductase domain"/>
    <property type="match status" value="1"/>
</dbReference>
<protein>
    <recommendedName>
        <fullName evidence="2">NADP-dependent oxidoreductase domain-containing protein</fullName>
    </recommendedName>
</protein>
<dbReference type="InterPro" id="IPR050523">
    <property type="entry name" value="AKR_Detox_Biosynth"/>
</dbReference>
<evidence type="ECO:0000256" key="1">
    <source>
        <dbReference type="ARBA" id="ARBA00023002"/>
    </source>
</evidence>
<keyword evidence="4" id="KW-1185">Reference proteome</keyword>
<comment type="caution">
    <text evidence="3">The sequence shown here is derived from an EMBL/GenBank/DDBJ whole genome shotgun (WGS) entry which is preliminary data.</text>
</comment>
<dbReference type="GO" id="GO:0016491">
    <property type="term" value="F:oxidoreductase activity"/>
    <property type="evidence" value="ECO:0007669"/>
    <property type="project" value="UniProtKB-KW"/>
</dbReference>
<evidence type="ECO:0000313" key="3">
    <source>
        <dbReference type="EMBL" id="KAJ4397193.1"/>
    </source>
</evidence>
<sequence>MSTTSGMKYTNLGQSGLRVSRVCVGCMSYGDRRGRYPWCIEEQDALPILQYCYESGINFFDTANGYSNGVSEEILGKAIRKYNWRRENVVIATKVWAPVGFRNEGDKWDDPLLLMSVDERERKGYINMFGLSRKHILDSVDASLKRLNQEYIDLLQIHRFDPRTPVKETMEALHDVVKSGKVRYIGASSMFAHELLEMQYTARLHGWTEFISMQNLHNAVYREEEREMIPSLKKFGMGMIPWSPVAMGFLTRPHAQVNETVRGSTMQGAFLRNELQESDKLINEKIEEIAKKRGVSMAIVAVAWSLSKPFMTSPILGMNKKERVDEAIAAVNFDLTEEEIESIDDLYVPKKVTGIAV</sequence>
<dbReference type="PANTHER" id="PTHR43364:SF4">
    <property type="entry name" value="NAD(P)-LINKED OXIDOREDUCTASE SUPERFAMILY PROTEIN"/>
    <property type="match status" value="1"/>
</dbReference>
<dbReference type="EMBL" id="JAPEVB010000001">
    <property type="protein sequence ID" value="KAJ4397193.1"/>
    <property type="molecule type" value="Genomic_DNA"/>
</dbReference>
<dbReference type="AlphaFoldDB" id="A0A9W8Z3W1"/>
<reference evidence="3" key="1">
    <citation type="submission" date="2022-10" db="EMBL/GenBank/DDBJ databases">
        <title>Tapping the CABI collections for fungal endophytes: first genome assemblies for Collariella, Neodidymelliopsis, Ascochyta clinopodiicola, Didymella pomorum, Didymosphaeria variabile, Neocosmospora piperis and Neocucurbitaria cava.</title>
        <authorList>
            <person name="Hill R."/>
        </authorList>
    </citation>
    <scope>NUCLEOTIDE SEQUENCE</scope>
    <source>
        <strain evidence="3">IMI 355082</strain>
    </source>
</reference>
<organism evidence="3 4">
    <name type="scientific">Gnomoniopsis smithogilvyi</name>
    <dbReference type="NCBI Taxonomy" id="1191159"/>
    <lineage>
        <taxon>Eukaryota</taxon>
        <taxon>Fungi</taxon>
        <taxon>Dikarya</taxon>
        <taxon>Ascomycota</taxon>
        <taxon>Pezizomycotina</taxon>
        <taxon>Sordariomycetes</taxon>
        <taxon>Sordariomycetidae</taxon>
        <taxon>Diaporthales</taxon>
        <taxon>Gnomoniaceae</taxon>
        <taxon>Gnomoniopsis</taxon>
    </lineage>
</organism>
<evidence type="ECO:0000313" key="4">
    <source>
        <dbReference type="Proteomes" id="UP001140453"/>
    </source>
</evidence>
<evidence type="ECO:0000259" key="2">
    <source>
        <dbReference type="Pfam" id="PF00248"/>
    </source>
</evidence>